<sequence>MSTVHEILWKLSLEGDHSKTPRLVKAYTNSDAECDVVTVNLSTNCSNEQRQDIASSALSSPLETVIWGLLKTPAQYEAPELKDSLTEVICSRTNRDLEEDVISDMPGDFRRLMGGSLIDYELIDQDAWNLHDAGVKRKGTDGSPWLSIMTEKSVRHLQKALGKYKGNSPYDMLESTKKEGKGEDLENAFLNLAQCLQNKPLYFGTCDKALIRILVSCSEVDMLKIRSEFKTSTKRKQLAPYNKALLRLPVDF</sequence>
<gene>
    <name evidence="6" type="ORF">NYPRO_LOCUS17046</name>
</gene>
<dbReference type="GO" id="GO:0005509">
    <property type="term" value="F:calcium ion binding"/>
    <property type="evidence" value="ECO:0007669"/>
    <property type="project" value="InterPro"/>
</dbReference>
<organism evidence="6 7">
    <name type="scientific">Nyctereutes procyonoides</name>
    <name type="common">Raccoon dog</name>
    <name type="synonym">Canis procyonoides</name>
    <dbReference type="NCBI Taxonomy" id="34880"/>
    <lineage>
        <taxon>Eukaryota</taxon>
        <taxon>Metazoa</taxon>
        <taxon>Chordata</taxon>
        <taxon>Craniata</taxon>
        <taxon>Vertebrata</taxon>
        <taxon>Euteleostomi</taxon>
        <taxon>Mammalia</taxon>
        <taxon>Eutheria</taxon>
        <taxon>Laurasiatheria</taxon>
        <taxon>Carnivora</taxon>
        <taxon>Caniformia</taxon>
        <taxon>Canidae</taxon>
        <taxon>Nyctereutes</taxon>
    </lineage>
</organism>
<protein>
    <submittedName>
        <fullName evidence="6">(raccoon dog) hypothetical protein</fullName>
    </submittedName>
</protein>
<name>A0A811Z2G9_NYCPR</name>
<keyword evidence="5" id="KW-0111">Calcium/phospholipid-binding</keyword>
<dbReference type="PANTHER" id="PTHR10502:SF18">
    <property type="entry name" value="ANNEXIN A2-RELATED"/>
    <property type="match status" value="1"/>
</dbReference>
<comment type="similarity">
    <text evidence="1">Belongs to the annexin family.</text>
</comment>
<dbReference type="AlphaFoldDB" id="A0A811Z2G9"/>
<keyword evidence="7" id="KW-1185">Reference proteome</keyword>
<dbReference type="GO" id="GO:0005634">
    <property type="term" value="C:nucleus"/>
    <property type="evidence" value="ECO:0007669"/>
    <property type="project" value="TreeGrafter"/>
</dbReference>
<dbReference type="InterPro" id="IPR037104">
    <property type="entry name" value="Annexin_sf"/>
</dbReference>
<accession>A0A811Z2G9</accession>
<dbReference type="GO" id="GO:0001786">
    <property type="term" value="F:phosphatidylserine binding"/>
    <property type="evidence" value="ECO:0007669"/>
    <property type="project" value="TreeGrafter"/>
</dbReference>
<evidence type="ECO:0000256" key="5">
    <source>
        <dbReference type="ARBA" id="ARBA00023302"/>
    </source>
</evidence>
<dbReference type="GO" id="GO:0005737">
    <property type="term" value="C:cytoplasm"/>
    <property type="evidence" value="ECO:0007669"/>
    <property type="project" value="TreeGrafter"/>
</dbReference>
<proteinExistence type="inferred from homology"/>
<dbReference type="FunFam" id="1.10.220.10:FF:000002">
    <property type="entry name" value="Annexin"/>
    <property type="match status" value="1"/>
</dbReference>
<dbReference type="GO" id="GO:1905602">
    <property type="term" value="P:positive regulation of receptor-mediated endocytosis involved in cholesterol transport"/>
    <property type="evidence" value="ECO:0007669"/>
    <property type="project" value="TreeGrafter"/>
</dbReference>
<dbReference type="GO" id="GO:0005544">
    <property type="term" value="F:calcium-dependent phospholipid binding"/>
    <property type="evidence" value="ECO:0007669"/>
    <property type="project" value="UniProtKB-KW"/>
</dbReference>
<evidence type="ECO:0000256" key="3">
    <source>
        <dbReference type="ARBA" id="ARBA00022837"/>
    </source>
</evidence>
<dbReference type="GO" id="GO:0012506">
    <property type="term" value="C:vesicle membrane"/>
    <property type="evidence" value="ECO:0007669"/>
    <property type="project" value="TreeGrafter"/>
</dbReference>
<evidence type="ECO:0000256" key="2">
    <source>
        <dbReference type="ARBA" id="ARBA00022737"/>
    </source>
</evidence>
<dbReference type="Gene3D" id="1.10.220.10">
    <property type="entry name" value="Annexin"/>
    <property type="match status" value="2"/>
</dbReference>
<dbReference type="Proteomes" id="UP000645828">
    <property type="component" value="Unassembled WGS sequence"/>
</dbReference>
<keyword evidence="4" id="KW-0041">Annexin</keyword>
<keyword evidence="2" id="KW-0677">Repeat</keyword>
<reference evidence="6" key="1">
    <citation type="submission" date="2020-12" db="EMBL/GenBank/DDBJ databases">
        <authorList>
            <consortium name="Molecular Ecology Group"/>
        </authorList>
    </citation>
    <scope>NUCLEOTIDE SEQUENCE</scope>
    <source>
        <strain evidence="6">TBG_1078</strain>
    </source>
</reference>
<evidence type="ECO:0000256" key="4">
    <source>
        <dbReference type="ARBA" id="ARBA00023216"/>
    </source>
</evidence>
<dbReference type="Pfam" id="PF00191">
    <property type="entry name" value="Annexin"/>
    <property type="match status" value="2"/>
</dbReference>
<dbReference type="SUPFAM" id="SSF47874">
    <property type="entry name" value="Annexin"/>
    <property type="match status" value="1"/>
</dbReference>
<dbReference type="EMBL" id="CAJHUB010000757">
    <property type="protein sequence ID" value="CAD7684253.1"/>
    <property type="molecule type" value="Genomic_DNA"/>
</dbReference>
<dbReference type="GO" id="GO:0005886">
    <property type="term" value="C:plasma membrane"/>
    <property type="evidence" value="ECO:0007669"/>
    <property type="project" value="TreeGrafter"/>
</dbReference>
<evidence type="ECO:0000256" key="1">
    <source>
        <dbReference type="ARBA" id="ARBA00007831"/>
    </source>
</evidence>
<comment type="caution">
    <text evidence="6">The sequence shown here is derived from an EMBL/GenBank/DDBJ whole genome shotgun (WGS) entry which is preliminary data.</text>
</comment>
<dbReference type="PROSITE" id="PS51897">
    <property type="entry name" value="ANNEXIN_2"/>
    <property type="match status" value="1"/>
</dbReference>
<evidence type="ECO:0000313" key="6">
    <source>
        <dbReference type="EMBL" id="CAD7684253.1"/>
    </source>
</evidence>
<dbReference type="SMART" id="SM00335">
    <property type="entry name" value="ANX"/>
    <property type="match status" value="2"/>
</dbReference>
<evidence type="ECO:0000313" key="7">
    <source>
        <dbReference type="Proteomes" id="UP000645828"/>
    </source>
</evidence>
<dbReference type="InterPro" id="IPR018502">
    <property type="entry name" value="Annexin_repeat"/>
</dbReference>
<dbReference type="PANTHER" id="PTHR10502">
    <property type="entry name" value="ANNEXIN"/>
    <property type="match status" value="1"/>
</dbReference>
<keyword evidence="3" id="KW-0106">Calcium</keyword>